<feature type="transmembrane region" description="Helical" evidence="5">
    <location>
        <begin position="291"/>
        <end position="324"/>
    </location>
</feature>
<dbReference type="GO" id="GO:0005886">
    <property type="term" value="C:plasma membrane"/>
    <property type="evidence" value="ECO:0007669"/>
    <property type="project" value="UniProtKB-SubCell"/>
</dbReference>
<feature type="transmembrane region" description="Helical" evidence="5">
    <location>
        <begin position="408"/>
        <end position="430"/>
    </location>
</feature>
<keyword evidence="4 5" id="KW-0472">Membrane</keyword>
<evidence type="ECO:0000256" key="4">
    <source>
        <dbReference type="ARBA" id="ARBA00023136"/>
    </source>
</evidence>
<dbReference type="InterPro" id="IPR025966">
    <property type="entry name" value="OppC_N"/>
</dbReference>
<proteinExistence type="inferred from homology"/>
<dbReference type="GO" id="GO:0042884">
    <property type="term" value="P:microcin transport"/>
    <property type="evidence" value="ECO:0007669"/>
    <property type="project" value="TreeGrafter"/>
</dbReference>
<feature type="transmembrane region" description="Helical" evidence="5">
    <location>
        <begin position="246"/>
        <end position="271"/>
    </location>
</feature>
<evidence type="ECO:0000256" key="2">
    <source>
        <dbReference type="ARBA" id="ARBA00022692"/>
    </source>
</evidence>
<evidence type="ECO:0000259" key="7">
    <source>
        <dbReference type="PROSITE" id="PS50928"/>
    </source>
</evidence>
<gene>
    <name evidence="8" type="ORF">GCM10011360_32080</name>
</gene>
<dbReference type="PANTHER" id="PTHR30325">
    <property type="entry name" value="MEMBRANE COMPONENT OF ABC TRANSPORTER"/>
    <property type="match status" value="1"/>
</dbReference>
<dbReference type="Pfam" id="PF00528">
    <property type="entry name" value="BPD_transp_1"/>
    <property type="match status" value="1"/>
</dbReference>
<dbReference type="Proteomes" id="UP000612855">
    <property type="component" value="Unassembled WGS sequence"/>
</dbReference>
<feature type="transmembrane region" description="Helical" evidence="5">
    <location>
        <begin position="74"/>
        <end position="95"/>
    </location>
</feature>
<accession>A0A917ACY4</accession>
<protein>
    <submittedName>
        <fullName evidence="8">Peptide ABC transporter permease</fullName>
    </submittedName>
</protein>
<dbReference type="InterPro" id="IPR000515">
    <property type="entry name" value="MetI-like"/>
</dbReference>
<dbReference type="AlphaFoldDB" id="A0A917ACY4"/>
<evidence type="ECO:0000256" key="5">
    <source>
        <dbReference type="RuleBase" id="RU363032"/>
    </source>
</evidence>
<keyword evidence="3 5" id="KW-1133">Transmembrane helix</keyword>
<reference evidence="9" key="1">
    <citation type="journal article" date="2019" name="Int. J. Syst. Evol. Microbiol.">
        <title>The Global Catalogue of Microorganisms (GCM) 10K type strain sequencing project: providing services to taxonomists for standard genome sequencing and annotation.</title>
        <authorList>
            <consortium name="The Broad Institute Genomics Platform"/>
            <consortium name="The Broad Institute Genome Sequencing Center for Infectious Disease"/>
            <person name="Wu L."/>
            <person name="Ma J."/>
        </authorList>
    </citation>
    <scope>NUCLEOTIDE SEQUENCE [LARGE SCALE GENOMIC DNA]</scope>
    <source>
        <strain evidence="9">CGMCC 1.12664</strain>
    </source>
</reference>
<comment type="caution">
    <text evidence="8">The sequence shown here is derived from an EMBL/GenBank/DDBJ whole genome shotgun (WGS) entry which is preliminary data.</text>
</comment>
<dbReference type="Gene3D" id="1.10.3720.10">
    <property type="entry name" value="MetI-like"/>
    <property type="match status" value="1"/>
</dbReference>
<sequence length="444" mass="49210">MSDDPIEDGNSKLPTGRPERGVAPAPKAGYVDHNDLWLTGRIGGEVGAPISADQGYLSPLNKRRWRNFRRNGRAYWSLLIFAVLFGLSLFAEFIANDKPMLVKYQGSYYFPVFKFYPETAFGGDFQTEAIYRDPEVKCLIETGGMDACFDDPEALFEDAQDGVIDGEEIDKGWSLWPLIPYSFDTPVERSGAAPLPPNVFGSYTGEDGERHFGLLPPDQRGANLLGTDDTKRDVLARAIYGFRLSILFTIIVTTCASLIGIFAGAIQGFFGGLLDLVFQRVIEIWQGVPQLYVIIILFAILGRGFWLLVFLMVAFGWTALVGVVRAEFLRARNLEYVRAARALGVSNMTIMFRHMLPNAMVATLTMLPFIVTGTIGSLASLDFLGYGLPSSAPSLGEMTLQAKQNLQAPWLGFTAFFVFAIMLSLLVFIFEGVRDAFDPRKTFQ</sequence>
<evidence type="ECO:0000256" key="6">
    <source>
        <dbReference type="SAM" id="MobiDB-lite"/>
    </source>
</evidence>
<dbReference type="SUPFAM" id="SSF161098">
    <property type="entry name" value="MetI-like"/>
    <property type="match status" value="1"/>
</dbReference>
<dbReference type="Pfam" id="PF12911">
    <property type="entry name" value="OppC_N"/>
    <property type="match status" value="1"/>
</dbReference>
<dbReference type="PANTHER" id="PTHR30325:SF0">
    <property type="entry name" value="INNER MEMBRANE ABC TRANSPORTER PERMEASE PROTEIN YEJE"/>
    <property type="match status" value="1"/>
</dbReference>
<dbReference type="CDD" id="cd06261">
    <property type="entry name" value="TM_PBP2"/>
    <property type="match status" value="1"/>
</dbReference>
<keyword evidence="2 5" id="KW-0812">Transmembrane</keyword>
<dbReference type="PROSITE" id="PS50928">
    <property type="entry name" value="ABC_TM1"/>
    <property type="match status" value="1"/>
</dbReference>
<organism evidence="8 9">
    <name type="scientific">Primorskyibacter flagellatus</name>
    <dbReference type="NCBI Taxonomy" id="1387277"/>
    <lineage>
        <taxon>Bacteria</taxon>
        <taxon>Pseudomonadati</taxon>
        <taxon>Pseudomonadota</taxon>
        <taxon>Alphaproteobacteria</taxon>
        <taxon>Rhodobacterales</taxon>
        <taxon>Roseobacteraceae</taxon>
        <taxon>Primorskyibacter</taxon>
    </lineage>
</organism>
<dbReference type="InterPro" id="IPR035906">
    <property type="entry name" value="MetI-like_sf"/>
</dbReference>
<name>A0A917ACY4_9RHOB</name>
<evidence type="ECO:0000256" key="1">
    <source>
        <dbReference type="ARBA" id="ARBA00004651"/>
    </source>
</evidence>
<keyword evidence="9" id="KW-1185">Reference proteome</keyword>
<keyword evidence="5" id="KW-0813">Transport</keyword>
<dbReference type="RefSeq" id="WP_229737662.1">
    <property type="nucleotide sequence ID" value="NZ_BMFJ01000002.1"/>
</dbReference>
<evidence type="ECO:0000313" key="9">
    <source>
        <dbReference type="Proteomes" id="UP000612855"/>
    </source>
</evidence>
<feature type="transmembrane region" description="Helical" evidence="5">
    <location>
        <begin position="361"/>
        <end position="388"/>
    </location>
</feature>
<feature type="domain" description="ABC transmembrane type-1" evidence="7">
    <location>
        <begin position="242"/>
        <end position="434"/>
    </location>
</feature>
<dbReference type="GO" id="GO:0055085">
    <property type="term" value="P:transmembrane transport"/>
    <property type="evidence" value="ECO:0007669"/>
    <property type="project" value="InterPro"/>
</dbReference>
<dbReference type="EMBL" id="BMFJ01000002">
    <property type="protein sequence ID" value="GGE42237.1"/>
    <property type="molecule type" value="Genomic_DNA"/>
</dbReference>
<feature type="region of interest" description="Disordered" evidence="6">
    <location>
        <begin position="1"/>
        <end position="27"/>
    </location>
</feature>
<comment type="subcellular location">
    <subcellularLocation>
        <location evidence="1 5">Cell membrane</location>
        <topology evidence="1 5">Multi-pass membrane protein</topology>
    </subcellularLocation>
</comment>
<comment type="similarity">
    <text evidence="5">Belongs to the binding-protein-dependent transport system permease family.</text>
</comment>
<evidence type="ECO:0000313" key="8">
    <source>
        <dbReference type="EMBL" id="GGE42237.1"/>
    </source>
</evidence>
<evidence type="ECO:0000256" key="3">
    <source>
        <dbReference type="ARBA" id="ARBA00022989"/>
    </source>
</evidence>